<dbReference type="AlphaFoldDB" id="A0A7G6YHI2"/>
<reference evidence="2" key="1">
    <citation type="submission" date="2019-09" db="EMBL/GenBank/DDBJ databases">
        <title>Antimicrobial potential of Antarctic Bacteria.</title>
        <authorList>
            <person name="Benaud N."/>
            <person name="Edwards R.J."/>
            <person name="Ferrari B.C."/>
        </authorList>
    </citation>
    <scope>NUCLEOTIDE SEQUENCE [LARGE SCALE GENOMIC DNA]</scope>
    <source>
        <strain evidence="2">INR9</strain>
        <plasmid evidence="2">unnamed1</plasmid>
    </source>
</reference>
<organism evidence="1 2">
    <name type="scientific">Leifsonia shinshuensis</name>
    <dbReference type="NCBI Taxonomy" id="150026"/>
    <lineage>
        <taxon>Bacteria</taxon>
        <taxon>Bacillati</taxon>
        <taxon>Actinomycetota</taxon>
        <taxon>Actinomycetes</taxon>
        <taxon>Micrococcales</taxon>
        <taxon>Microbacteriaceae</taxon>
        <taxon>Leifsonia</taxon>
    </lineage>
</organism>
<sequence>MAIPAAARDAFSITENSAKLDSTVESTVSPTVQRLAQTLMVAVGQGRLTGYVPDHIPEIRNLAEGRAVPGCGVDYRVLQTIEVALANFNTVGVSDINRRCTGQIEGAGSASSHYANGGGHAVDFYLLNGRPLTGGDPGSLKLIRALDPLMPPDTDLGQVGCRGSVAVTNFLPFDDTCDHLHIDFRQAQGPTLKLFT</sequence>
<protein>
    <recommendedName>
        <fullName evidence="3">Extensin family protein</fullName>
    </recommendedName>
</protein>
<gene>
    <name evidence="1" type="ORF">F1C12_21940</name>
</gene>
<evidence type="ECO:0008006" key="3">
    <source>
        <dbReference type="Google" id="ProtNLM"/>
    </source>
</evidence>
<geneLocation type="plasmid" evidence="1 2">
    <name>unnamed1</name>
</geneLocation>
<dbReference type="RefSeq" id="WP_147295953.1">
    <property type="nucleotide sequence ID" value="NZ_CP043642.1"/>
</dbReference>
<evidence type="ECO:0000313" key="1">
    <source>
        <dbReference type="EMBL" id="QNE37947.1"/>
    </source>
</evidence>
<keyword evidence="1" id="KW-0614">Plasmid</keyword>
<evidence type="ECO:0000313" key="2">
    <source>
        <dbReference type="Proteomes" id="UP000515511"/>
    </source>
</evidence>
<proteinExistence type="predicted"/>
<dbReference type="KEGG" id="lse:F1C12_21940"/>
<dbReference type="EMBL" id="CP043642">
    <property type="protein sequence ID" value="QNE37947.1"/>
    <property type="molecule type" value="Genomic_DNA"/>
</dbReference>
<dbReference type="Proteomes" id="UP000515511">
    <property type="component" value="Plasmid unnamed1"/>
</dbReference>
<name>A0A7G6YHI2_9MICO</name>
<accession>A0A7G6YHI2</accession>